<keyword evidence="1" id="KW-0812">Transmembrane</keyword>
<keyword evidence="1" id="KW-0472">Membrane</keyword>
<organism evidence="2 3">
    <name type="scientific">Glossina austeni</name>
    <name type="common">Savannah tsetse fly</name>
    <dbReference type="NCBI Taxonomy" id="7395"/>
    <lineage>
        <taxon>Eukaryota</taxon>
        <taxon>Metazoa</taxon>
        <taxon>Ecdysozoa</taxon>
        <taxon>Arthropoda</taxon>
        <taxon>Hexapoda</taxon>
        <taxon>Insecta</taxon>
        <taxon>Pterygota</taxon>
        <taxon>Neoptera</taxon>
        <taxon>Endopterygota</taxon>
        <taxon>Diptera</taxon>
        <taxon>Brachycera</taxon>
        <taxon>Muscomorpha</taxon>
        <taxon>Hippoboscoidea</taxon>
        <taxon>Glossinidae</taxon>
        <taxon>Glossina</taxon>
    </lineage>
</organism>
<accession>A0A1A9UP61</accession>
<dbReference type="Proteomes" id="UP000078200">
    <property type="component" value="Unassembled WGS sequence"/>
</dbReference>
<dbReference type="EnsemblMetazoa" id="GAUT010960-RA">
    <property type="protein sequence ID" value="GAUT010960-PA"/>
    <property type="gene ID" value="GAUT010960"/>
</dbReference>
<dbReference type="VEuPathDB" id="VectorBase:GAUT010960"/>
<proteinExistence type="predicted"/>
<dbReference type="AlphaFoldDB" id="A0A1A9UP61"/>
<evidence type="ECO:0000256" key="1">
    <source>
        <dbReference type="SAM" id="Phobius"/>
    </source>
</evidence>
<protein>
    <submittedName>
        <fullName evidence="2">Uncharacterized protein</fullName>
    </submittedName>
</protein>
<feature type="transmembrane region" description="Helical" evidence="1">
    <location>
        <begin position="12"/>
        <end position="33"/>
    </location>
</feature>
<evidence type="ECO:0000313" key="2">
    <source>
        <dbReference type="EnsemblMetazoa" id="GAUT010960-PA"/>
    </source>
</evidence>
<keyword evidence="1" id="KW-1133">Transmembrane helix</keyword>
<sequence length="178" mass="20118">MVQCCVDRVPAKVLLIFAKLYILEFGLISFLLLEADIAGTSKCAVTPFFCLYTVRKSIKSAGLSTITKASSMGVMKSIKYEFYSDLQSPVLSYHIIIPKPTFLSESIELPKPLLRNDVGTSLRQSVTTLRLKTQIFCKQLDLEPNNSVLQSYEEQNYNDLHRLTSYQTPDLQPVTRNL</sequence>
<reference evidence="2" key="1">
    <citation type="submission" date="2020-05" db="UniProtKB">
        <authorList>
            <consortium name="EnsemblMetazoa"/>
        </authorList>
    </citation>
    <scope>IDENTIFICATION</scope>
    <source>
        <strain evidence="2">TTRI</strain>
    </source>
</reference>
<evidence type="ECO:0000313" key="3">
    <source>
        <dbReference type="Proteomes" id="UP000078200"/>
    </source>
</evidence>
<name>A0A1A9UP61_GLOAU</name>
<keyword evidence="3" id="KW-1185">Reference proteome</keyword>